<dbReference type="GO" id="GO:0008299">
    <property type="term" value="P:isoprenoid biosynthetic process"/>
    <property type="evidence" value="ECO:0007669"/>
    <property type="project" value="UniProtKB-ARBA"/>
</dbReference>
<dbReference type="SUPFAM" id="SSF48576">
    <property type="entry name" value="Terpenoid synthases"/>
    <property type="match status" value="1"/>
</dbReference>
<gene>
    <name evidence="7" type="ORF">GSI_09670</name>
</gene>
<dbReference type="Gene3D" id="1.10.600.10">
    <property type="entry name" value="Farnesyl Diphosphate Synthase"/>
    <property type="match status" value="1"/>
</dbReference>
<evidence type="ECO:0000313" key="8">
    <source>
        <dbReference type="Proteomes" id="UP000230002"/>
    </source>
</evidence>
<keyword evidence="5 6" id="KW-0456">Lyase</keyword>
<name>A0A2G8S3W6_9APHY</name>
<dbReference type="EMBL" id="AYKW01000026">
    <property type="protein sequence ID" value="PIL28258.1"/>
    <property type="molecule type" value="Genomic_DNA"/>
</dbReference>
<evidence type="ECO:0000256" key="4">
    <source>
        <dbReference type="ARBA" id="ARBA00022842"/>
    </source>
</evidence>
<keyword evidence="4 6" id="KW-0460">Magnesium</keyword>
<proteinExistence type="inferred from homology"/>
<dbReference type="Proteomes" id="UP000230002">
    <property type="component" value="Unassembled WGS sequence"/>
</dbReference>
<evidence type="ECO:0000256" key="5">
    <source>
        <dbReference type="ARBA" id="ARBA00023239"/>
    </source>
</evidence>
<evidence type="ECO:0000256" key="2">
    <source>
        <dbReference type="ARBA" id="ARBA00006333"/>
    </source>
</evidence>
<evidence type="ECO:0000313" key="7">
    <source>
        <dbReference type="EMBL" id="PIL28258.1"/>
    </source>
</evidence>
<keyword evidence="8" id="KW-1185">Reference proteome</keyword>
<evidence type="ECO:0000256" key="6">
    <source>
        <dbReference type="RuleBase" id="RU366034"/>
    </source>
</evidence>
<accession>A0A2G8S3W6</accession>
<protein>
    <recommendedName>
        <fullName evidence="6">Terpene synthase</fullName>
        <ecNumber evidence="6">4.2.3.-</ecNumber>
    </recommendedName>
</protein>
<dbReference type="AlphaFoldDB" id="A0A2G8S3W6"/>
<reference evidence="7 8" key="1">
    <citation type="journal article" date="2015" name="Sci. Rep.">
        <title>Chromosome-level genome map provides insights into diverse defense mechanisms in the medicinal fungus Ganoderma sinense.</title>
        <authorList>
            <person name="Zhu Y."/>
            <person name="Xu J."/>
            <person name="Sun C."/>
            <person name="Zhou S."/>
            <person name="Xu H."/>
            <person name="Nelson D.R."/>
            <person name="Qian J."/>
            <person name="Song J."/>
            <person name="Luo H."/>
            <person name="Xiang L."/>
            <person name="Li Y."/>
            <person name="Xu Z."/>
            <person name="Ji A."/>
            <person name="Wang L."/>
            <person name="Lu S."/>
            <person name="Hayward A."/>
            <person name="Sun W."/>
            <person name="Li X."/>
            <person name="Schwartz D.C."/>
            <person name="Wang Y."/>
            <person name="Chen S."/>
        </authorList>
    </citation>
    <scope>NUCLEOTIDE SEQUENCE [LARGE SCALE GENOMIC DNA]</scope>
    <source>
        <strain evidence="7 8">ZZ0214-1</strain>
    </source>
</reference>
<dbReference type="InterPro" id="IPR034686">
    <property type="entry name" value="Terpene_cyclase-like_2"/>
</dbReference>
<dbReference type="PANTHER" id="PTHR35201">
    <property type="entry name" value="TERPENE SYNTHASE"/>
    <property type="match status" value="1"/>
</dbReference>
<dbReference type="Pfam" id="PF19086">
    <property type="entry name" value="Terpene_syn_C_2"/>
    <property type="match status" value="1"/>
</dbReference>
<evidence type="ECO:0000256" key="1">
    <source>
        <dbReference type="ARBA" id="ARBA00001946"/>
    </source>
</evidence>
<organism evidence="7 8">
    <name type="scientific">Ganoderma sinense ZZ0214-1</name>
    <dbReference type="NCBI Taxonomy" id="1077348"/>
    <lineage>
        <taxon>Eukaryota</taxon>
        <taxon>Fungi</taxon>
        <taxon>Dikarya</taxon>
        <taxon>Basidiomycota</taxon>
        <taxon>Agaricomycotina</taxon>
        <taxon>Agaricomycetes</taxon>
        <taxon>Polyporales</taxon>
        <taxon>Polyporaceae</taxon>
        <taxon>Ganoderma</taxon>
    </lineage>
</organism>
<evidence type="ECO:0000256" key="3">
    <source>
        <dbReference type="ARBA" id="ARBA00022723"/>
    </source>
</evidence>
<dbReference type="SMR" id="A0A2G8S3W6"/>
<dbReference type="InterPro" id="IPR008949">
    <property type="entry name" value="Isoprenoid_synthase_dom_sf"/>
</dbReference>
<keyword evidence="3 6" id="KW-0479">Metal-binding</keyword>
<sequence>MPSYIDSQDEDLATSYLHIPDMLASWPWQRKINPFYEEVSAESNAWVRSFSPFTAKSQHSFERCDLGLLASLVFPDARRDQLRTANDLVNIFFVFDEYTDVESAPTVRGIVDVCTDAMHNPSKPRPEKSSSVKWSDSKHVAPPISPYNFVLIASDCVPPTRFWERGRRSVSDQTGPFVASFVAYMNAVVAQAEALDRGGFLTVDAFLAIRREDAGARPFYTLGALFLSIPDHFHDDPLHARMIGLGCDLVAIDNDMVSYNREQASGNGDFNFITLTMHHHGLTLHDAARRLVEKVTELDAQFMQCHSEFCAAVGEASGGTAAIQWQEYMDHVQRECVSGVLELELRAVRLIPKKMRNANLRENQVDVFLMEEGLAKV</sequence>
<comment type="similarity">
    <text evidence="2 6">Belongs to the terpene synthase family.</text>
</comment>
<dbReference type="GO" id="GO:0010333">
    <property type="term" value="F:terpene synthase activity"/>
    <property type="evidence" value="ECO:0007669"/>
    <property type="project" value="InterPro"/>
</dbReference>
<dbReference type="EC" id="4.2.3.-" evidence="6"/>
<dbReference type="PANTHER" id="PTHR35201:SF4">
    <property type="entry name" value="BETA-PINACENE SYNTHASE-RELATED"/>
    <property type="match status" value="1"/>
</dbReference>
<dbReference type="GO" id="GO:0046872">
    <property type="term" value="F:metal ion binding"/>
    <property type="evidence" value="ECO:0007669"/>
    <property type="project" value="UniProtKB-KW"/>
</dbReference>
<dbReference type="OrthoDB" id="6486656at2759"/>
<comment type="cofactor">
    <cofactor evidence="1 6">
        <name>Mg(2+)</name>
        <dbReference type="ChEBI" id="CHEBI:18420"/>
    </cofactor>
</comment>
<comment type="caution">
    <text evidence="7">The sequence shown here is derived from an EMBL/GenBank/DDBJ whole genome shotgun (WGS) entry which is preliminary data.</text>
</comment>